<protein>
    <recommendedName>
        <fullName evidence="1">Methyltransferase domain-containing protein</fullName>
    </recommendedName>
</protein>
<sequence>MLSKEHRENVYNTKSTKAVSWFQEHAALSLQLIMSSAPHTDAEIIDVGGGASTLVDDLINTGYSKLSVLDISGTALIVAQHRMGDKATSVKWIEADITRLSLPKHHYDVWHDRAVFHFLTEENDRQQYVAQLTQALKPGGQFIVSSFAEKGPQQCSNLPVVRYSPEALQGEFGEAFLLKEHTFETHVTPFETQQEFVYCRFVKSEG</sequence>
<dbReference type="InterPro" id="IPR041698">
    <property type="entry name" value="Methyltransf_25"/>
</dbReference>
<comment type="caution">
    <text evidence="2">The sequence shown here is derived from an EMBL/GenBank/DDBJ whole genome shotgun (WGS) entry which is preliminary data.</text>
</comment>
<dbReference type="CDD" id="cd02440">
    <property type="entry name" value="AdoMet_MTases"/>
    <property type="match status" value="1"/>
</dbReference>
<name>A0ABQ3B934_9GAMM</name>
<accession>A0ABQ3B934</accession>
<organism evidence="2 3">
    <name type="scientific">Cellvibrio zantedeschiae</name>
    <dbReference type="NCBI Taxonomy" id="1237077"/>
    <lineage>
        <taxon>Bacteria</taxon>
        <taxon>Pseudomonadati</taxon>
        <taxon>Pseudomonadota</taxon>
        <taxon>Gammaproteobacteria</taxon>
        <taxon>Cellvibrionales</taxon>
        <taxon>Cellvibrionaceae</taxon>
        <taxon>Cellvibrio</taxon>
    </lineage>
</organism>
<dbReference type="Gene3D" id="3.40.50.150">
    <property type="entry name" value="Vaccinia Virus protein VP39"/>
    <property type="match status" value="1"/>
</dbReference>
<evidence type="ECO:0000313" key="3">
    <source>
        <dbReference type="Proteomes" id="UP000619761"/>
    </source>
</evidence>
<dbReference type="EMBL" id="BMYZ01000002">
    <property type="protein sequence ID" value="GGY79362.1"/>
    <property type="molecule type" value="Genomic_DNA"/>
</dbReference>
<evidence type="ECO:0000313" key="2">
    <source>
        <dbReference type="EMBL" id="GGY79362.1"/>
    </source>
</evidence>
<dbReference type="PANTHER" id="PTHR12843">
    <property type="entry name" value="PROTEIN-LYSINE N-METHYLTRANSFERASE METTL10"/>
    <property type="match status" value="1"/>
</dbReference>
<feature type="domain" description="Methyltransferase" evidence="1">
    <location>
        <begin position="44"/>
        <end position="140"/>
    </location>
</feature>
<dbReference type="Pfam" id="PF13649">
    <property type="entry name" value="Methyltransf_25"/>
    <property type="match status" value="1"/>
</dbReference>
<reference evidence="3" key="1">
    <citation type="journal article" date="2019" name="Int. J. Syst. Evol. Microbiol.">
        <title>The Global Catalogue of Microorganisms (GCM) 10K type strain sequencing project: providing services to taxonomists for standard genome sequencing and annotation.</title>
        <authorList>
            <consortium name="The Broad Institute Genomics Platform"/>
            <consortium name="The Broad Institute Genome Sequencing Center for Infectious Disease"/>
            <person name="Wu L."/>
            <person name="Ma J."/>
        </authorList>
    </citation>
    <scope>NUCLEOTIDE SEQUENCE [LARGE SCALE GENOMIC DNA]</scope>
    <source>
        <strain evidence="3">KCTC 32239</strain>
    </source>
</reference>
<keyword evidence="3" id="KW-1185">Reference proteome</keyword>
<dbReference type="SUPFAM" id="SSF53335">
    <property type="entry name" value="S-adenosyl-L-methionine-dependent methyltransferases"/>
    <property type="match status" value="1"/>
</dbReference>
<dbReference type="RefSeq" id="WP_189419145.1">
    <property type="nucleotide sequence ID" value="NZ_BMYZ01000002.1"/>
</dbReference>
<dbReference type="PANTHER" id="PTHR12843:SF5">
    <property type="entry name" value="EEF1A LYSINE METHYLTRANSFERASE 2"/>
    <property type="match status" value="1"/>
</dbReference>
<proteinExistence type="predicted"/>
<evidence type="ECO:0000259" key="1">
    <source>
        <dbReference type="Pfam" id="PF13649"/>
    </source>
</evidence>
<dbReference type="Proteomes" id="UP000619761">
    <property type="component" value="Unassembled WGS sequence"/>
</dbReference>
<gene>
    <name evidence="2" type="ORF">GCM10011613_25250</name>
</gene>
<dbReference type="InterPro" id="IPR029063">
    <property type="entry name" value="SAM-dependent_MTases_sf"/>
</dbReference>